<gene>
    <name evidence="1" type="ORF">T01_47</name>
</gene>
<dbReference type="AlphaFoldDB" id="A0A0V1BA44"/>
<sequence>MYQQSYGSNHIVFNQTLQNSLIYPYITVAKKKISKFRKNIFHPKRENSKNHIVFNQTLQNSLIYPYITVAKKKISKFRKIIFHPKRENSKVYSPRNFDIFENPIFLKK</sequence>
<comment type="caution">
    <text evidence="1">The sequence shown here is derived from an EMBL/GenBank/DDBJ whole genome shotgun (WGS) entry which is preliminary data.</text>
</comment>
<accession>A0A0V1BA44</accession>
<reference evidence="1 2" key="1">
    <citation type="submission" date="2015-01" db="EMBL/GenBank/DDBJ databases">
        <title>Evolution of Trichinella species and genotypes.</title>
        <authorList>
            <person name="Korhonen P.K."/>
            <person name="Edoardo P."/>
            <person name="Giuseppe L.R."/>
            <person name="Gasser R.B."/>
        </authorList>
    </citation>
    <scope>NUCLEOTIDE SEQUENCE [LARGE SCALE GENOMIC DNA]</scope>
    <source>
        <strain evidence="1">ISS3</strain>
    </source>
</reference>
<dbReference type="InParanoid" id="A0A0V1BA44"/>
<dbReference type="EMBL" id="JYDH01000077">
    <property type="protein sequence ID" value="KRY33757.1"/>
    <property type="molecule type" value="Genomic_DNA"/>
</dbReference>
<evidence type="ECO:0000313" key="1">
    <source>
        <dbReference type="EMBL" id="KRY33757.1"/>
    </source>
</evidence>
<organism evidence="1 2">
    <name type="scientific">Trichinella spiralis</name>
    <name type="common">Trichina worm</name>
    <dbReference type="NCBI Taxonomy" id="6334"/>
    <lineage>
        <taxon>Eukaryota</taxon>
        <taxon>Metazoa</taxon>
        <taxon>Ecdysozoa</taxon>
        <taxon>Nematoda</taxon>
        <taxon>Enoplea</taxon>
        <taxon>Dorylaimia</taxon>
        <taxon>Trichinellida</taxon>
        <taxon>Trichinellidae</taxon>
        <taxon>Trichinella</taxon>
    </lineage>
</organism>
<protein>
    <submittedName>
        <fullName evidence="1">Uncharacterized protein</fullName>
    </submittedName>
</protein>
<proteinExistence type="predicted"/>
<evidence type="ECO:0000313" key="2">
    <source>
        <dbReference type="Proteomes" id="UP000054776"/>
    </source>
</evidence>
<dbReference type="OrthoDB" id="5933480at2759"/>
<name>A0A0V1BA44_TRISP</name>
<dbReference type="Proteomes" id="UP000054776">
    <property type="component" value="Unassembled WGS sequence"/>
</dbReference>
<keyword evidence="2" id="KW-1185">Reference proteome</keyword>